<evidence type="ECO:0000313" key="1">
    <source>
        <dbReference type="EMBL" id="KAK9693803.1"/>
    </source>
</evidence>
<gene>
    <name evidence="1" type="ORF">QE152_g33940</name>
</gene>
<name>A0AAW1IV16_POPJA</name>
<accession>A0AAW1IV16</accession>
<evidence type="ECO:0000313" key="2">
    <source>
        <dbReference type="Proteomes" id="UP001458880"/>
    </source>
</evidence>
<keyword evidence="2" id="KW-1185">Reference proteome</keyword>
<proteinExistence type="predicted"/>
<sequence length="143" mass="16758">MFSKIQKTNECVRGPDDSRLDVLGKIEVTLSHEIRSFNTHIYVIRNLERPILGRFGIEKLRILELQCHNNSVRNVERSDSILNEFPKIFQDVGNLKTEMSIQLKPNSKPYIRSVPRKVPIPILPKLKDEFDRLIKLEIHICRK</sequence>
<protein>
    <submittedName>
        <fullName evidence="1">Uncharacterized protein</fullName>
    </submittedName>
</protein>
<reference evidence="1 2" key="1">
    <citation type="journal article" date="2024" name="BMC Genomics">
        <title>De novo assembly and annotation of Popillia japonica's genome with initial clues to its potential as an invasive pest.</title>
        <authorList>
            <person name="Cucini C."/>
            <person name="Boschi S."/>
            <person name="Funari R."/>
            <person name="Cardaioli E."/>
            <person name="Iannotti N."/>
            <person name="Marturano G."/>
            <person name="Paoli F."/>
            <person name="Bruttini M."/>
            <person name="Carapelli A."/>
            <person name="Frati F."/>
            <person name="Nardi F."/>
        </authorList>
    </citation>
    <scope>NUCLEOTIDE SEQUENCE [LARGE SCALE GENOMIC DNA]</scope>
    <source>
        <strain evidence="1">DMR45628</strain>
    </source>
</reference>
<comment type="caution">
    <text evidence="1">The sequence shown here is derived from an EMBL/GenBank/DDBJ whole genome shotgun (WGS) entry which is preliminary data.</text>
</comment>
<dbReference type="Proteomes" id="UP001458880">
    <property type="component" value="Unassembled WGS sequence"/>
</dbReference>
<dbReference type="EMBL" id="JASPKY010000530">
    <property type="protein sequence ID" value="KAK9693803.1"/>
    <property type="molecule type" value="Genomic_DNA"/>
</dbReference>
<organism evidence="1 2">
    <name type="scientific">Popillia japonica</name>
    <name type="common">Japanese beetle</name>
    <dbReference type="NCBI Taxonomy" id="7064"/>
    <lineage>
        <taxon>Eukaryota</taxon>
        <taxon>Metazoa</taxon>
        <taxon>Ecdysozoa</taxon>
        <taxon>Arthropoda</taxon>
        <taxon>Hexapoda</taxon>
        <taxon>Insecta</taxon>
        <taxon>Pterygota</taxon>
        <taxon>Neoptera</taxon>
        <taxon>Endopterygota</taxon>
        <taxon>Coleoptera</taxon>
        <taxon>Polyphaga</taxon>
        <taxon>Scarabaeiformia</taxon>
        <taxon>Scarabaeidae</taxon>
        <taxon>Rutelinae</taxon>
        <taxon>Popillia</taxon>
    </lineage>
</organism>
<dbReference type="AlphaFoldDB" id="A0AAW1IV16"/>